<evidence type="ECO:0000313" key="1">
    <source>
        <dbReference type="EMBL" id="CAK7326166.1"/>
    </source>
</evidence>
<gene>
    <name evidence="1" type="ORF">DCAF_LOCUS3862</name>
</gene>
<reference evidence="1 2" key="1">
    <citation type="submission" date="2024-01" db="EMBL/GenBank/DDBJ databases">
        <authorList>
            <person name="Waweru B."/>
        </authorList>
    </citation>
    <scope>NUCLEOTIDE SEQUENCE [LARGE SCALE GENOMIC DNA]</scope>
</reference>
<organism evidence="1 2">
    <name type="scientific">Dovyalis caffra</name>
    <dbReference type="NCBI Taxonomy" id="77055"/>
    <lineage>
        <taxon>Eukaryota</taxon>
        <taxon>Viridiplantae</taxon>
        <taxon>Streptophyta</taxon>
        <taxon>Embryophyta</taxon>
        <taxon>Tracheophyta</taxon>
        <taxon>Spermatophyta</taxon>
        <taxon>Magnoliopsida</taxon>
        <taxon>eudicotyledons</taxon>
        <taxon>Gunneridae</taxon>
        <taxon>Pentapetalae</taxon>
        <taxon>rosids</taxon>
        <taxon>fabids</taxon>
        <taxon>Malpighiales</taxon>
        <taxon>Salicaceae</taxon>
        <taxon>Flacourtieae</taxon>
        <taxon>Dovyalis</taxon>
    </lineage>
</organism>
<name>A0AAV1R1K6_9ROSI</name>
<dbReference type="Proteomes" id="UP001314170">
    <property type="component" value="Unassembled WGS sequence"/>
</dbReference>
<comment type="caution">
    <text evidence="1">The sequence shown here is derived from an EMBL/GenBank/DDBJ whole genome shotgun (WGS) entry which is preliminary data.</text>
</comment>
<evidence type="ECO:0000313" key="2">
    <source>
        <dbReference type="Proteomes" id="UP001314170"/>
    </source>
</evidence>
<dbReference type="EMBL" id="CAWUPB010000851">
    <property type="protein sequence ID" value="CAK7326166.1"/>
    <property type="molecule type" value="Genomic_DNA"/>
</dbReference>
<protein>
    <submittedName>
        <fullName evidence="1">Uncharacterized protein</fullName>
    </submittedName>
</protein>
<accession>A0AAV1R1K6</accession>
<dbReference type="AlphaFoldDB" id="A0AAV1R1K6"/>
<sequence length="108" mass="12400">MSMVAIFHHVFLSLKEIKDIEGEDDDDDKEERKYSSLFHHVGDIPRLIFRIYQDSSEDDSYSFQLPEHNLPGCNFGKEQMDSLEQLDEESMTVRAEGNTGIDVDEGVS</sequence>
<proteinExistence type="predicted"/>
<keyword evidence="2" id="KW-1185">Reference proteome</keyword>